<keyword evidence="3" id="KW-0812">Transmembrane</keyword>
<sequence>MQHYKSNLAEENRQKILGQLEEAINRLKIVQKEEKIVKEIKQKINKEEYRLSRAHKDKEEKHTLLSLLVINKDGMINPITFPAIIGLITMNMLPWKPSSLLGNFLLWLLISWLFGFGICFTIVHVSFGNLFSKIMDKQKEKRYYQEVDVPINKLKTQYPILFDKSRDSRKKILSDFRRLLPYDLSDFQLDECLKDLHKSFSKHNVTSIKEAHENWERHQLILAGYSPYTFERYDGVSDEYKDQYNQNTLVKEKTHTNTYNDFTSNDSFTRHITDTAEESIDPDSAEGRLKKWEAEQARQQKEFAEAVAQSARKFGESRDKVNYYDDLAGRSAEERKLEDRQWDYHKDEDKIRDPIR</sequence>
<dbReference type="EMBL" id="CP022674">
    <property type="protein sequence ID" value="AXI29433.1"/>
    <property type="molecule type" value="Genomic_DNA"/>
</dbReference>
<evidence type="ECO:0000313" key="5">
    <source>
        <dbReference type="Proteomes" id="UP000253834"/>
    </source>
</evidence>
<dbReference type="RefSeq" id="WP_114895450.1">
    <property type="nucleotide sequence ID" value="NZ_CP022674.1"/>
</dbReference>
<feature type="coiled-coil region" evidence="1">
    <location>
        <begin position="6"/>
        <end position="57"/>
    </location>
</feature>
<feature type="transmembrane region" description="Helical" evidence="3">
    <location>
        <begin position="75"/>
        <end position="93"/>
    </location>
</feature>
<proteinExistence type="predicted"/>
<protein>
    <submittedName>
        <fullName evidence="4">Uncharacterized protein</fullName>
    </submittedName>
</protein>
<evidence type="ECO:0000256" key="3">
    <source>
        <dbReference type="SAM" id="Phobius"/>
    </source>
</evidence>
<evidence type="ECO:0000256" key="2">
    <source>
        <dbReference type="SAM" id="MobiDB-lite"/>
    </source>
</evidence>
<dbReference type="AlphaFoldDB" id="A0AA86I060"/>
<feature type="region of interest" description="Disordered" evidence="2">
    <location>
        <begin position="323"/>
        <end position="356"/>
    </location>
</feature>
<evidence type="ECO:0000313" key="4">
    <source>
        <dbReference type="EMBL" id="AXI29433.1"/>
    </source>
</evidence>
<reference evidence="4 5" key="1">
    <citation type="submission" date="2017-07" db="EMBL/GenBank/DDBJ databases">
        <title>Isolation and development of strain Bacillus megaterium SR7 for enhanced growth and metabolite production under supercritical carbon dioxide.</title>
        <authorList>
            <person name="Freedman A.J.E."/>
            <person name="Peet K.C."/>
            <person name="Boock J.T."/>
            <person name="Penn K."/>
            <person name="Prather K.L.J."/>
            <person name="Thompson J.R."/>
        </authorList>
    </citation>
    <scope>NUCLEOTIDE SEQUENCE [LARGE SCALE GENOMIC DNA]</scope>
    <source>
        <strain evidence="4 5">SR7</strain>
    </source>
</reference>
<accession>A0AA86I060</accession>
<evidence type="ECO:0000256" key="1">
    <source>
        <dbReference type="SAM" id="Coils"/>
    </source>
</evidence>
<organism evidence="4 5">
    <name type="scientific">Priestia megaterium</name>
    <name type="common">Bacillus megaterium</name>
    <dbReference type="NCBI Taxonomy" id="1404"/>
    <lineage>
        <taxon>Bacteria</taxon>
        <taxon>Bacillati</taxon>
        <taxon>Bacillota</taxon>
        <taxon>Bacilli</taxon>
        <taxon>Bacillales</taxon>
        <taxon>Bacillaceae</taxon>
        <taxon>Priestia</taxon>
    </lineage>
</organism>
<gene>
    <name evidence="4" type="ORF">CIB87_10575</name>
</gene>
<name>A0AA86I060_PRIMG</name>
<keyword evidence="3" id="KW-1133">Transmembrane helix</keyword>
<keyword evidence="3" id="KW-0472">Membrane</keyword>
<dbReference type="Proteomes" id="UP000253834">
    <property type="component" value="Chromosome"/>
</dbReference>
<keyword evidence="1" id="KW-0175">Coiled coil</keyword>
<feature type="transmembrane region" description="Helical" evidence="3">
    <location>
        <begin position="105"/>
        <end position="132"/>
    </location>
</feature>